<dbReference type="Pfam" id="PF00566">
    <property type="entry name" value="RabGAP-TBC"/>
    <property type="match status" value="1"/>
</dbReference>
<evidence type="ECO:0000313" key="4">
    <source>
        <dbReference type="Proteomes" id="UP000693970"/>
    </source>
</evidence>
<feature type="region of interest" description="Disordered" evidence="1">
    <location>
        <begin position="833"/>
        <end position="891"/>
    </location>
</feature>
<feature type="region of interest" description="Disordered" evidence="1">
    <location>
        <begin position="362"/>
        <end position="439"/>
    </location>
</feature>
<feature type="compositionally biased region" description="Low complexity" evidence="1">
    <location>
        <begin position="46"/>
        <end position="62"/>
    </location>
</feature>
<dbReference type="FunFam" id="1.10.472.80:FF:000048">
    <property type="entry name" value="TBC domain containing protein"/>
    <property type="match status" value="1"/>
</dbReference>
<feature type="region of interest" description="Disordered" evidence="1">
    <location>
        <begin position="190"/>
        <end position="219"/>
    </location>
</feature>
<dbReference type="GO" id="GO:0005096">
    <property type="term" value="F:GTPase activator activity"/>
    <property type="evidence" value="ECO:0007669"/>
    <property type="project" value="TreeGrafter"/>
</dbReference>
<feature type="compositionally biased region" description="Low complexity" evidence="1">
    <location>
        <begin position="797"/>
        <end position="810"/>
    </location>
</feature>
<reference evidence="3" key="2">
    <citation type="submission" date="2021-04" db="EMBL/GenBank/DDBJ databases">
        <authorList>
            <person name="Podell S."/>
        </authorList>
    </citation>
    <scope>NUCLEOTIDE SEQUENCE</scope>
    <source>
        <strain evidence="3">Hildebrandi</strain>
    </source>
</reference>
<dbReference type="PANTHER" id="PTHR22957:SF27">
    <property type="entry name" value="TBC1 DOMAIN FAMILY MEMBER 13"/>
    <property type="match status" value="1"/>
</dbReference>
<dbReference type="AlphaFoldDB" id="A0A9K3LW15"/>
<organism evidence="3 4">
    <name type="scientific">Nitzschia inconspicua</name>
    <dbReference type="NCBI Taxonomy" id="303405"/>
    <lineage>
        <taxon>Eukaryota</taxon>
        <taxon>Sar</taxon>
        <taxon>Stramenopiles</taxon>
        <taxon>Ochrophyta</taxon>
        <taxon>Bacillariophyta</taxon>
        <taxon>Bacillariophyceae</taxon>
        <taxon>Bacillariophycidae</taxon>
        <taxon>Bacillariales</taxon>
        <taxon>Bacillariaceae</taxon>
        <taxon>Nitzschia</taxon>
    </lineage>
</organism>
<protein>
    <submittedName>
        <fullName evidence="3">Rab-GTPase-TBC domain containing protein</fullName>
    </submittedName>
</protein>
<feature type="compositionally biased region" description="Basic and acidic residues" evidence="1">
    <location>
        <begin position="236"/>
        <end position="247"/>
    </location>
</feature>
<feature type="compositionally biased region" description="Polar residues" evidence="1">
    <location>
        <begin position="262"/>
        <end position="288"/>
    </location>
</feature>
<comment type="caution">
    <text evidence="3">The sequence shown here is derived from an EMBL/GenBank/DDBJ whole genome shotgun (WGS) entry which is preliminary data.</text>
</comment>
<feature type="region of interest" description="Disordered" evidence="1">
    <location>
        <begin position="760"/>
        <end position="821"/>
    </location>
</feature>
<feature type="compositionally biased region" description="Polar residues" evidence="1">
    <location>
        <begin position="365"/>
        <end position="375"/>
    </location>
</feature>
<accession>A0A9K3LW15</accession>
<feature type="domain" description="Rab-GAP TBC" evidence="2">
    <location>
        <begin position="440"/>
        <end position="629"/>
    </location>
</feature>
<sequence>MTTAAAAAAAISSGLPSLEVCLFGVTEKCPKISTGTKSTPTKTAGSNKESSNTTSTTSTNNNRTGGPPSLSSFLESHSNDDNTNNNTPNKNKKSPKGDAATDYDSLLENDRWQQAATTHDIDLPILRKIASQGITDEGSYRGIVWRVLLGYLPLKDVHRQWKETVPPQRHLYRTLVDQYLYRTVDQDNEQDLQSAQRHSTLDSGRELRGQLSKTLHQDRKLRKNYNRVERLDDSMSHVGDWSEHEHTDDNDDEDDDGASLVSEWTMQKQQSQQRIVSDATPSSGTPQNSARSASFLRSSATVRRTSSQMNVSQRIQYQLPAKYQVEWKQTGIVLDKSESPAALGLNQLRIPKELLEMREKELHNSKPNRSTSHLQGNGGGIHATDATATHTTDDSENALAEEEEEQEDDQTNHVLSDANKPALTSSDQNDDSDDDDDATEINNEHADQLFQQFLQDAKTLEEIRKDVVRTHPDLRFYLESQDNLGIRRYAALERILFVWAKLNKGVRYVQGMNEIAATIYYVLANDLNAEFAVYAEADTYYLFHTLMSGSDMMRDVFVADLDDSKSGIQGRIANVQMLLQRHDPELFHHLEDIGMDPSFYAIRWLTTLLSREFLLPDTIRLWDSMFASTHKENFLRYVCGSMVMKVRDDLIKGDFSRCLRLLQSYPPTNVEEILESSRSLWMYESQVTMACHRGGISLNQALHAIHPPPGIIMAFGFKGGVAPTLSDQIHDAAAVVQEQVEQTTSGLFSRAKRFLREKAGAASYEADSNREEVTAPPALMEPKEDTASDPKGTSQSNPTTTPNDETTATDQSNAPPPTRLRDRLWNAWNNRTAATTSSTENRQDPIPDHTQKESLVEPSNPPKKPRAWNRGRTESYGKNSNSEELKRTPVM</sequence>
<reference evidence="3" key="1">
    <citation type="journal article" date="2021" name="Sci. Rep.">
        <title>Diploid genomic architecture of Nitzschia inconspicua, an elite biomass production diatom.</title>
        <authorList>
            <person name="Oliver A."/>
            <person name="Podell S."/>
            <person name="Pinowska A."/>
            <person name="Traller J.C."/>
            <person name="Smith S.R."/>
            <person name="McClure R."/>
            <person name="Beliaev A."/>
            <person name="Bohutskyi P."/>
            <person name="Hill E.A."/>
            <person name="Rabines A."/>
            <person name="Zheng H."/>
            <person name="Allen L.Z."/>
            <person name="Kuo A."/>
            <person name="Grigoriev I.V."/>
            <person name="Allen A.E."/>
            <person name="Hazlebeck D."/>
            <person name="Allen E.E."/>
        </authorList>
    </citation>
    <scope>NUCLEOTIDE SEQUENCE</scope>
    <source>
        <strain evidence="3">Hildebrandi</strain>
    </source>
</reference>
<dbReference type="GO" id="GO:0006886">
    <property type="term" value="P:intracellular protein transport"/>
    <property type="evidence" value="ECO:0007669"/>
    <property type="project" value="TreeGrafter"/>
</dbReference>
<keyword evidence="4" id="KW-1185">Reference proteome</keyword>
<proteinExistence type="predicted"/>
<dbReference type="OrthoDB" id="10263206at2759"/>
<dbReference type="Proteomes" id="UP000693970">
    <property type="component" value="Unassembled WGS sequence"/>
</dbReference>
<feature type="compositionally biased region" description="Acidic residues" evidence="1">
    <location>
        <begin position="428"/>
        <end position="439"/>
    </location>
</feature>
<dbReference type="InterPro" id="IPR000195">
    <property type="entry name" value="Rab-GAP-TBC_dom"/>
</dbReference>
<feature type="compositionally biased region" description="Basic and acidic residues" evidence="1">
    <location>
        <begin position="841"/>
        <end position="855"/>
    </location>
</feature>
<dbReference type="PANTHER" id="PTHR22957">
    <property type="entry name" value="TBC1 DOMAIN FAMILY MEMBER GTPASE-ACTIVATING PROTEIN"/>
    <property type="match status" value="1"/>
</dbReference>
<evidence type="ECO:0000313" key="3">
    <source>
        <dbReference type="EMBL" id="KAG7369575.1"/>
    </source>
</evidence>
<dbReference type="SMART" id="SM00164">
    <property type="entry name" value="TBC"/>
    <property type="match status" value="1"/>
</dbReference>
<feature type="compositionally biased region" description="Low complexity" evidence="1">
    <location>
        <begin position="289"/>
        <end position="300"/>
    </location>
</feature>
<feature type="region of interest" description="Disordered" evidence="1">
    <location>
        <begin position="236"/>
        <end position="310"/>
    </location>
</feature>
<feature type="region of interest" description="Disordered" evidence="1">
    <location>
        <begin position="30"/>
        <end position="102"/>
    </location>
</feature>
<dbReference type="EMBL" id="JAGRRH010000005">
    <property type="protein sequence ID" value="KAG7369575.1"/>
    <property type="molecule type" value="Genomic_DNA"/>
</dbReference>
<gene>
    <name evidence="3" type="ORF">IV203_027321</name>
</gene>
<feature type="compositionally biased region" description="Basic and acidic residues" evidence="1">
    <location>
        <begin position="199"/>
        <end position="208"/>
    </location>
</feature>
<feature type="compositionally biased region" description="Polar residues" evidence="1">
    <location>
        <begin position="301"/>
        <end position="310"/>
    </location>
</feature>
<feature type="compositionally biased region" description="Acidic residues" evidence="1">
    <location>
        <begin position="248"/>
        <end position="257"/>
    </location>
</feature>
<evidence type="ECO:0000259" key="2">
    <source>
        <dbReference type="PROSITE" id="PS50086"/>
    </source>
</evidence>
<evidence type="ECO:0000256" key="1">
    <source>
        <dbReference type="SAM" id="MobiDB-lite"/>
    </source>
</evidence>
<feature type="compositionally biased region" description="Acidic residues" evidence="1">
    <location>
        <begin position="394"/>
        <end position="409"/>
    </location>
</feature>
<name>A0A9K3LW15_9STRA</name>
<feature type="compositionally biased region" description="Polar residues" evidence="1">
    <location>
        <begin position="33"/>
        <end position="45"/>
    </location>
</feature>
<feature type="compositionally biased region" description="Basic and acidic residues" evidence="1">
    <location>
        <begin position="871"/>
        <end position="891"/>
    </location>
</feature>
<dbReference type="PROSITE" id="PS50086">
    <property type="entry name" value="TBC_RABGAP"/>
    <property type="match status" value="1"/>
</dbReference>